<reference evidence="1" key="1">
    <citation type="submission" date="2019-08" db="EMBL/GenBank/DDBJ databases">
        <title>The improved chromosome-level genome for the pearl oyster Pinctada fucata martensii using PacBio sequencing and Hi-C.</title>
        <authorList>
            <person name="Zheng Z."/>
        </authorList>
    </citation>
    <scope>NUCLEOTIDE SEQUENCE</scope>
    <source>
        <strain evidence="1">ZZ-2019</strain>
        <tissue evidence="1">Adductor muscle</tissue>
    </source>
</reference>
<protein>
    <submittedName>
        <fullName evidence="1">Uncharacterized protein</fullName>
    </submittedName>
</protein>
<name>A0AA89C8R3_PINIB</name>
<sequence length="200" mass="22083">MDNAKDNAYQDITGVGVTRNALRNAVMKMDVKSFLGSVYPVLNLIMEGCSVGYYGELCDQVCDYCDNGLCKQYTGECKKENGTCVDKCALCDVENSRCLKCQKGFTGSECEVVCSKRCLNNACKSKANNCTDGCKDEYYGASCTQRCSTRCRLGKCDDKTSKCLVGCISGWLGEHCDGMHTFFFVVVEHISPLKLREKDL</sequence>
<proteinExistence type="predicted"/>
<evidence type="ECO:0000313" key="1">
    <source>
        <dbReference type="EMBL" id="KAK3104178.1"/>
    </source>
</evidence>
<dbReference type="Proteomes" id="UP001186944">
    <property type="component" value="Unassembled WGS sequence"/>
</dbReference>
<dbReference type="AlphaFoldDB" id="A0AA89C8R3"/>
<organism evidence="1 2">
    <name type="scientific">Pinctada imbricata</name>
    <name type="common">Atlantic pearl-oyster</name>
    <name type="synonym">Pinctada martensii</name>
    <dbReference type="NCBI Taxonomy" id="66713"/>
    <lineage>
        <taxon>Eukaryota</taxon>
        <taxon>Metazoa</taxon>
        <taxon>Spiralia</taxon>
        <taxon>Lophotrochozoa</taxon>
        <taxon>Mollusca</taxon>
        <taxon>Bivalvia</taxon>
        <taxon>Autobranchia</taxon>
        <taxon>Pteriomorphia</taxon>
        <taxon>Pterioida</taxon>
        <taxon>Pterioidea</taxon>
        <taxon>Pteriidae</taxon>
        <taxon>Pinctada</taxon>
    </lineage>
</organism>
<gene>
    <name evidence="1" type="ORF">FSP39_025074</name>
</gene>
<evidence type="ECO:0000313" key="2">
    <source>
        <dbReference type="Proteomes" id="UP001186944"/>
    </source>
</evidence>
<keyword evidence="2" id="KW-1185">Reference proteome</keyword>
<dbReference type="EMBL" id="VSWD01000005">
    <property type="protein sequence ID" value="KAK3104178.1"/>
    <property type="molecule type" value="Genomic_DNA"/>
</dbReference>
<accession>A0AA89C8R3</accession>
<comment type="caution">
    <text evidence="1">The sequence shown here is derived from an EMBL/GenBank/DDBJ whole genome shotgun (WGS) entry which is preliminary data.</text>
</comment>